<feature type="region of interest" description="Disordered" evidence="1">
    <location>
        <begin position="1"/>
        <end position="34"/>
    </location>
</feature>
<accession>A0A0D9ZW18</accession>
<name>A0A0D9ZW18_9ORYZ</name>
<evidence type="ECO:0000313" key="3">
    <source>
        <dbReference type="Proteomes" id="UP000026961"/>
    </source>
</evidence>
<protein>
    <submittedName>
        <fullName evidence="2">Uncharacterized protein</fullName>
    </submittedName>
</protein>
<organism evidence="2">
    <name type="scientific">Oryza glumipatula</name>
    <dbReference type="NCBI Taxonomy" id="40148"/>
    <lineage>
        <taxon>Eukaryota</taxon>
        <taxon>Viridiplantae</taxon>
        <taxon>Streptophyta</taxon>
        <taxon>Embryophyta</taxon>
        <taxon>Tracheophyta</taxon>
        <taxon>Spermatophyta</taxon>
        <taxon>Magnoliopsida</taxon>
        <taxon>Liliopsida</taxon>
        <taxon>Poales</taxon>
        <taxon>Poaceae</taxon>
        <taxon>BOP clade</taxon>
        <taxon>Oryzoideae</taxon>
        <taxon>Oryzeae</taxon>
        <taxon>Oryzinae</taxon>
        <taxon>Oryza</taxon>
    </lineage>
</organism>
<feature type="region of interest" description="Disordered" evidence="1">
    <location>
        <begin position="90"/>
        <end position="113"/>
    </location>
</feature>
<evidence type="ECO:0000313" key="2">
    <source>
        <dbReference type="EnsemblPlants" id="OGLUM05G08560.1"/>
    </source>
</evidence>
<evidence type="ECO:0000256" key="1">
    <source>
        <dbReference type="SAM" id="MobiDB-lite"/>
    </source>
</evidence>
<dbReference type="AlphaFoldDB" id="A0A0D9ZW18"/>
<keyword evidence="3" id="KW-1185">Reference proteome</keyword>
<dbReference type="Gramene" id="OGLUM05G08560.1">
    <property type="protein sequence ID" value="OGLUM05G08560.1"/>
    <property type="gene ID" value="OGLUM05G08560"/>
</dbReference>
<dbReference type="EnsemblPlants" id="OGLUM05G08560.1">
    <property type="protein sequence ID" value="OGLUM05G08560.1"/>
    <property type="gene ID" value="OGLUM05G08560"/>
</dbReference>
<dbReference type="HOGENOM" id="CLU_1051187_0_0_1"/>
<proteinExistence type="predicted"/>
<sequence>MDISQAIEEPLPSRGQHQNSLEETAARHRRQASLHPEIIKEAVRRPCERVKKSQLQGPSAFGLMKLTHGAMDKTEGRFDRADVPKRIEKIGKIRKTSSGNDEKTSPNCPSSAPPRNGIVYLVLEGRRNVADLPLCPIAPLECQPPVEAASPGDGVTALIAFLLPEIALLPKETELGLPENASPPTNQIRALYLPPYLELQLHRKPRRLLRRNHRRSSDHARAIGPTFAAQAQREAMRRISPAPCARRPMLVGVLLLFSKWRIRKK</sequence>
<dbReference type="Proteomes" id="UP000026961">
    <property type="component" value="Chromosome 5"/>
</dbReference>
<reference evidence="2" key="2">
    <citation type="submission" date="2018-05" db="EMBL/GenBank/DDBJ databases">
        <title>OgluRS3 (Oryza glumaepatula Reference Sequence Version 3).</title>
        <authorList>
            <person name="Zhang J."/>
            <person name="Kudrna D."/>
            <person name="Lee S."/>
            <person name="Talag J."/>
            <person name="Welchert J."/>
            <person name="Wing R.A."/>
        </authorList>
    </citation>
    <scope>NUCLEOTIDE SEQUENCE [LARGE SCALE GENOMIC DNA]</scope>
</reference>
<reference evidence="2" key="1">
    <citation type="submission" date="2015-04" db="UniProtKB">
        <authorList>
            <consortium name="EnsemblPlants"/>
        </authorList>
    </citation>
    <scope>IDENTIFICATION</scope>
</reference>